<dbReference type="Proteomes" id="UP000663828">
    <property type="component" value="Unassembled WGS sequence"/>
</dbReference>
<keyword evidence="1" id="KW-0732">Signal</keyword>
<protein>
    <submittedName>
        <fullName evidence="2">Uncharacterized protein</fullName>
    </submittedName>
</protein>
<reference evidence="2" key="1">
    <citation type="submission" date="2021-02" db="EMBL/GenBank/DDBJ databases">
        <authorList>
            <person name="Nowell W R."/>
        </authorList>
    </citation>
    <scope>NUCLEOTIDE SEQUENCE</scope>
</reference>
<name>A0A814N8I3_ADIRI</name>
<feature type="chain" id="PRO_5032752500" evidence="1">
    <location>
        <begin position="21"/>
        <end position="113"/>
    </location>
</feature>
<accession>A0A814N8I3</accession>
<gene>
    <name evidence="2" type="ORF">XAT740_LOCUS17780</name>
</gene>
<evidence type="ECO:0000256" key="1">
    <source>
        <dbReference type="SAM" id="SignalP"/>
    </source>
</evidence>
<dbReference type="EMBL" id="CAJNOR010001168">
    <property type="protein sequence ID" value="CAF1089923.1"/>
    <property type="molecule type" value="Genomic_DNA"/>
</dbReference>
<organism evidence="2 3">
    <name type="scientific">Adineta ricciae</name>
    <name type="common">Rotifer</name>
    <dbReference type="NCBI Taxonomy" id="249248"/>
    <lineage>
        <taxon>Eukaryota</taxon>
        <taxon>Metazoa</taxon>
        <taxon>Spiralia</taxon>
        <taxon>Gnathifera</taxon>
        <taxon>Rotifera</taxon>
        <taxon>Eurotatoria</taxon>
        <taxon>Bdelloidea</taxon>
        <taxon>Adinetida</taxon>
        <taxon>Adinetidae</taxon>
        <taxon>Adineta</taxon>
    </lineage>
</organism>
<sequence>MRALLPFLLAFIFYIGTVRPASIPEEPAVYLSNCAQCSINLKAIQPCLARTPGCTRCMAYRNSQDPDVLETGCCMSNCGPIYKVSMSDGRPTYFCQGDICNLKMGSEVLDLLR</sequence>
<proteinExistence type="predicted"/>
<comment type="caution">
    <text evidence="2">The sequence shown here is derived from an EMBL/GenBank/DDBJ whole genome shotgun (WGS) entry which is preliminary data.</text>
</comment>
<feature type="signal peptide" evidence="1">
    <location>
        <begin position="1"/>
        <end position="20"/>
    </location>
</feature>
<dbReference type="AlphaFoldDB" id="A0A814N8I3"/>
<evidence type="ECO:0000313" key="3">
    <source>
        <dbReference type="Proteomes" id="UP000663828"/>
    </source>
</evidence>
<keyword evidence="3" id="KW-1185">Reference proteome</keyword>
<evidence type="ECO:0000313" key="2">
    <source>
        <dbReference type="EMBL" id="CAF1089923.1"/>
    </source>
</evidence>